<keyword evidence="2" id="KW-1185">Reference proteome</keyword>
<dbReference type="OrthoDB" id="2624539at2"/>
<evidence type="ECO:0000313" key="1">
    <source>
        <dbReference type="EMBL" id="RGE86408.1"/>
    </source>
</evidence>
<dbReference type="EMBL" id="QVLX01000005">
    <property type="protein sequence ID" value="RGE86408.1"/>
    <property type="molecule type" value="Genomic_DNA"/>
</dbReference>
<name>A0A3E3K0R1_9FIRM</name>
<protein>
    <submittedName>
        <fullName evidence="1">Uncharacterized protein</fullName>
    </submittedName>
</protein>
<reference evidence="1 2" key="1">
    <citation type="submission" date="2018-08" db="EMBL/GenBank/DDBJ databases">
        <title>A genome reference for cultivated species of the human gut microbiota.</title>
        <authorList>
            <person name="Zou Y."/>
            <person name="Xue W."/>
            <person name="Luo G."/>
        </authorList>
    </citation>
    <scope>NUCLEOTIDE SEQUENCE [LARGE SCALE GENOMIC DNA]</scope>
    <source>
        <strain evidence="1 2">AF37-2AT</strain>
    </source>
</reference>
<organism evidence="1 2">
    <name type="scientific">Sellimonas intestinalis</name>
    <dbReference type="NCBI Taxonomy" id="1653434"/>
    <lineage>
        <taxon>Bacteria</taxon>
        <taxon>Bacillati</taxon>
        <taxon>Bacillota</taxon>
        <taxon>Clostridia</taxon>
        <taxon>Lachnospirales</taxon>
        <taxon>Lachnospiraceae</taxon>
        <taxon>Sellimonas</taxon>
    </lineage>
</organism>
<dbReference type="RefSeq" id="WP_053768782.1">
    <property type="nucleotide sequence ID" value="NZ_CP094681.1"/>
</dbReference>
<comment type="caution">
    <text evidence="1">The sequence shown here is derived from an EMBL/GenBank/DDBJ whole genome shotgun (WGS) entry which is preliminary data.</text>
</comment>
<dbReference type="GeneID" id="97193294"/>
<evidence type="ECO:0000313" key="2">
    <source>
        <dbReference type="Proteomes" id="UP000261080"/>
    </source>
</evidence>
<dbReference type="AlphaFoldDB" id="A0A3E3K0R1"/>
<proteinExistence type="predicted"/>
<gene>
    <name evidence="1" type="ORF">DW016_10105</name>
</gene>
<accession>A0A3E3K0R1</accession>
<dbReference type="Proteomes" id="UP000261080">
    <property type="component" value="Unassembled WGS sequence"/>
</dbReference>
<sequence>MKKILPFSNPTITSWTWTAATFSILGNYPKCLPWLYNNFIQLFCECYEKWVSLHYIPHVDVFSVCPFFHSSLIPRTFLLDLNISLNSFIRTCINHNYYVYCIIDESYISRKKRFLHELLIYGYDDLTQTYNIADFTLTSTQKYTQSTTSYDSINKGYVSIRPHEDGLTDGLGGIGGIYIFSVNPNYNYDFNIDLMKNYLNDYIFGSDSGYPYRTYNLKRQTGSNTGLQSISYGLDIYDMLQKYYKEVKQEEKTFFIQPLHVLYDHKYLMLQRLLYLNKELKFKIPNDLLEEYSMLFSEVNILRNLGIKYWVSRKVSALDTVISRIPGIKQKDLYLTTKLINLL</sequence>